<reference evidence="2 3" key="1">
    <citation type="submission" date="2022-06" db="EMBL/GenBank/DDBJ databases">
        <title>Whole-genome of Asaia lannensis strain LMG 27011T.</title>
        <authorList>
            <person name="Sombolestani A."/>
        </authorList>
    </citation>
    <scope>NUCLEOTIDE SEQUENCE [LARGE SCALE GENOMIC DNA]</scope>
    <source>
        <strain evidence="2 3">NBRC 102526</strain>
    </source>
</reference>
<sequence>MSRAARLIRDLPKGRRGQFLAVALLGLATLMLWVSVIAPLADFFMQRAAHIDLNRETIARMTYLQDILPHLRRTASRLPDTAPGLIDGASDSIASATLQDHLAHLAATAGTEIGSSETLTPSTERGARRIGLHITLLAPYPAIVTFIGAVERASPSMVIDGLHLHAPEDANAGNAMSCDMSVFAFRRETAPTPSHQEPAP</sequence>
<keyword evidence="1" id="KW-0812">Transmembrane</keyword>
<dbReference type="NCBIfam" id="NF040576">
    <property type="entry name" value="T2SS_GspM_XpsM"/>
    <property type="match status" value="1"/>
</dbReference>
<dbReference type="EMBL" id="JAMXQU010000008">
    <property type="protein sequence ID" value="MCO6160567.1"/>
    <property type="molecule type" value="Genomic_DNA"/>
</dbReference>
<keyword evidence="1" id="KW-0472">Membrane</keyword>
<evidence type="ECO:0000256" key="1">
    <source>
        <dbReference type="SAM" id="Phobius"/>
    </source>
</evidence>
<protein>
    <submittedName>
        <fullName evidence="2">Type II secretion system protein GspM</fullName>
    </submittedName>
</protein>
<feature type="transmembrane region" description="Helical" evidence="1">
    <location>
        <begin position="20"/>
        <end position="41"/>
    </location>
</feature>
<gene>
    <name evidence="2" type="primary">gspM</name>
    <name evidence="2" type="ORF">NF685_11055</name>
</gene>
<organism evidence="2 3">
    <name type="scientific">Asaia lannensis NBRC 102526</name>
    <dbReference type="NCBI Taxonomy" id="1307926"/>
    <lineage>
        <taxon>Bacteria</taxon>
        <taxon>Pseudomonadati</taxon>
        <taxon>Pseudomonadota</taxon>
        <taxon>Alphaproteobacteria</taxon>
        <taxon>Acetobacterales</taxon>
        <taxon>Acetobacteraceae</taxon>
        <taxon>Asaia</taxon>
    </lineage>
</organism>
<keyword evidence="3" id="KW-1185">Reference proteome</keyword>
<keyword evidence="1" id="KW-1133">Transmembrane helix</keyword>
<dbReference type="Proteomes" id="UP001523401">
    <property type="component" value="Unassembled WGS sequence"/>
</dbReference>
<dbReference type="InterPro" id="IPR034756">
    <property type="entry name" value="T2SSM_b"/>
</dbReference>
<name>A0ABT1CI67_9PROT</name>
<proteinExistence type="predicted"/>
<evidence type="ECO:0000313" key="3">
    <source>
        <dbReference type="Proteomes" id="UP001523401"/>
    </source>
</evidence>
<dbReference type="Pfam" id="PF10741">
    <property type="entry name" value="T2SSM_b"/>
    <property type="match status" value="1"/>
</dbReference>
<dbReference type="RefSeq" id="WP_252849634.1">
    <property type="nucleotide sequence ID" value="NZ_BAPW01000004.1"/>
</dbReference>
<evidence type="ECO:0000313" key="2">
    <source>
        <dbReference type="EMBL" id="MCO6160567.1"/>
    </source>
</evidence>
<accession>A0ABT1CI67</accession>
<comment type="caution">
    <text evidence="2">The sequence shown here is derived from an EMBL/GenBank/DDBJ whole genome shotgun (WGS) entry which is preliminary data.</text>
</comment>